<dbReference type="InterPro" id="IPR015269">
    <property type="entry name" value="UPF0029_Impact_C"/>
</dbReference>
<accession>A0A2S4K0T4</accession>
<dbReference type="GO" id="GO:0005737">
    <property type="term" value="C:cytoplasm"/>
    <property type="evidence" value="ECO:0007669"/>
    <property type="project" value="TreeGrafter"/>
</dbReference>
<dbReference type="Gene3D" id="3.30.230.30">
    <property type="entry name" value="Impact, N-terminal domain"/>
    <property type="match status" value="1"/>
</dbReference>
<dbReference type="GO" id="GO:0006446">
    <property type="term" value="P:regulation of translational initiation"/>
    <property type="evidence" value="ECO:0007669"/>
    <property type="project" value="TreeGrafter"/>
</dbReference>
<dbReference type="SUPFAM" id="SSF54980">
    <property type="entry name" value="EF-G C-terminal domain-like"/>
    <property type="match status" value="1"/>
</dbReference>
<dbReference type="InterPro" id="IPR036956">
    <property type="entry name" value="Impact_N_sf"/>
</dbReference>
<sequence length="200" mass="22353">MDIPVFPVRSETEVRRSRFITDLEGVADRSRAEELIRFRREQHPGATHVVYAFIVGPEGSQLWGMSDDGEPKGTAGRPVLEILKGSGLTNLLVTVVRYYGGIKLGTGGLVRAYGDALRQGLALVERQPLRFLSCRDITCSYELQNPVRMVLARFGAEIRQEDFSEAVRFRVAVDQEKLDALCGELRDVSRGTILIEDSDR</sequence>
<dbReference type="Pfam" id="PF09186">
    <property type="entry name" value="DUF1949"/>
    <property type="match status" value="1"/>
</dbReference>
<dbReference type="Proteomes" id="UP000237350">
    <property type="component" value="Unassembled WGS sequence"/>
</dbReference>
<keyword evidence="5" id="KW-1185">Reference proteome</keyword>
<evidence type="ECO:0000256" key="1">
    <source>
        <dbReference type="ARBA" id="ARBA00007665"/>
    </source>
</evidence>
<evidence type="ECO:0000313" key="4">
    <source>
        <dbReference type="EMBL" id="POR05371.1"/>
    </source>
</evidence>
<dbReference type="InterPro" id="IPR001498">
    <property type="entry name" value="Impact_N"/>
</dbReference>
<dbReference type="PANTHER" id="PTHR16301">
    <property type="entry name" value="IMPACT-RELATED"/>
    <property type="match status" value="1"/>
</dbReference>
<reference evidence="5" key="1">
    <citation type="submission" date="2015-12" db="EMBL/GenBank/DDBJ databases">
        <authorList>
            <person name="Lodha T.D."/>
            <person name="Chintalapati S."/>
            <person name="Chintalapati V.R."/>
            <person name="Sravanthi T."/>
        </authorList>
    </citation>
    <scope>NUCLEOTIDE SEQUENCE [LARGE SCALE GENOMIC DNA]</scope>
    <source>
        <strain evidence="5">JC133</strain>
    </source>
</reference>
<dbReference type="InterPro" id="IPR023582">
    <property type="entry name" value="Impact"/>
</dbReference>
<dbReference type="Pfam" id="PF01205">
    <property type="entry name" value="Impact_N"/>
    <property type="match status" value="1"/>
</dbReference>
<protein>
    <recommendedName>
        <fullName evidence="6">Impact N-terminal domain-containing protein</fullName>
    </recommendedName>
</protein>
<evidence type="ECO:0000259" key="2">
    <source>
        <dbReference type="Pfam" id="PF01205"/>
    </source>
</evidence>
<comment type="caution">
    <text evidence="4">The sequence shown here is derived from an EMBL/GenBank/DDBJ whole genome shotgun (WGS) entry which is preliminary data.</text>
</comment>
<feature type="domain" description="UPF0029" evidence="3">
    <location>
        <begin position="137"/>
        <end position="191"/>
    </location>
</feature>
<dbReference type="Gene3D" id="3.30.70.240">
    <property type="match status" value="1"/>
</dbReference>
<evidence type="ECO:0000313" key="5">
    <source>
        <dbReference type="Proteomes" id="UP000237350"/>
    </source>
</evidence>
<dbReference type="OrthoDB" id="9813771at2"/>
<gene>
    <name evidence="4" type="ORF">AU468_01440</name>
</gene>
<dbReference type="RefSeq" id="WP_103679192.1">
    <property type="nucleotide sequence ID" value="NZ_LPWH01000003.1"/>
</dbReference>
<dbReference type="SUPFAM" id="SSF54211">
    <property type="entry name" value="Ribosomal protein S5 domain 2-like"/>
    <property type="match status" value="1"/>
</dbReference>
<proteinExistence type="inferred from homology"/>
<dbReference type="EMBL" id="LPWH01000003">
    <property type="protein sequence ID" value="POR05371.1"/>
    <property type="molecule type" value="Genomic_DNA"/>
</dbReference>
<dbReference type="PANTHER" id="PTHR16301:SF20">
    <property type="entry name" value="IMPACT FAMILY MEMBER YIGZ"/>
    <property type="match status" value="1"/>
</dbReference>
<evidence type="ECO:0008006" key="6">
    <source>
        <dbReference type="Google" id="ProtNLM"/>
    </source>
</evidence>
<dbReference type="InterPro" id="IPR020568">
    <property type="entry name" value="Ribosomal_Su5_D2-typ_SF"/>
</dbReference>
<dbReference type="AlphaFoldDB" id="A0A2S4K0T4"/>
<dbReference type="InterPro" id="IPR035647">
    <property type="entry name" value="EFG_III/V"/>
</dbReference>
<organism evidence="4 5">
    <name type="scientific">Alkalispirochaeta sphaeroplastigenens</name>
    <dbReference type="NCBI Taxonomy" id="1187066"/>
    <lineage>
        <taxon>Bacteria</taxon>
        <taxon>Pseudomonadati</taxon>
        <taxon>Spirochaetota</taxon>
        <taxon>Spirochaetia</taxon>
        <taxon>Spirochaetales</taxon>
        <taxon>Spirochaetaceae</taxon>
        <taxon>Alkalispirochaeta</taxon>
    </lineage>
</organism>
<name>A0A2S4K0T4_9SPIO</name>
<comment type="similarity">
    <text evidence="1">Belongs to the IMPACT family.</text>
</comment>
<evidence type="ECO:0000259" key="3">
    <source>
        <dbReference type="Pfam" id="PF09186"/>
    </source>
</evidence>
<feature type="domain" description="Impact N-terminal" evidence="2">
    <location>
        <begin position="15"/>
        <end position="120"/>
    </location>
</feature>